<gene>
    <name evidence="1" type="ORF">HDID_LOCUS10253</name>
</gene>
<proteinExistence type="predicted"/>
<sequence>MELDHEPRSVNLRGLGNTDHLLTEGPTLIRQLSDEYQKQSLPRCRFCGEHRYHQDYPIEDVAARIATIMIKKKASAENLLRTVQLDRTRPIRDH</sequence>
<dbReference type="Proteomes" id="UP000274504">
    <property type="component" value="Unassembled WGS sequence"/>
</dbReference>
<evidence type="ECO:0000313" key="1">
    <source>
        <dbReference type="EMBL" id="VDL62976.1"/>
    </source>
</evidence>
<dbReference type="AlphaFoldDB" id="A0A3P7A2Y4"/>
<accession>A0A3P7A2Y4</accession>
<name>A0A3P7A2Y4_HYMDI</name>
<evidence type="ECO:0000313" key="2">
    <source>
        <dbReference type="Proteomes" id="UP000274504"/>
    </source>
</evidence>
<dbReference type="EMBL" id="UYSG01011592">
    <property type="protein sequence ID" value="VDL62976.1"/>
    <property type="molecule type" value="Genomic_DNA"/>
</dbReference>
<reference evidence="1 2" key="1">
    <citation type="submission" date="2018-11" db="EMBL/GenBank/DDBJ databases">
        <authorList>
            <consortium name="Pathogen Informatics"/>
        </authorList>
    </citation>
    <scope>NUCLEOTIDE SEQUENCE [LARGE SCALE GENOMIC DNA]</scope>
</reference>
<protein>
    <submittedName>
        <fullName evidence="1">Uncharacterized protein</fullName>
    </submittedName>
</protein>
<organism evidence="1 2">
    <name type="scientific">Hymenolepis diminuta</name>
    <name type="common">Rat tapeworm</name>
    <dbReference type="NCBI Taxonomy" id="6216"/>
    <lineage>
        <taxon>Eukaryota</taxon>
        <taxon>Metazoa</taxon>
        <taxon>Spiralia</taxon>
        <taxon>Lophotrochozoa</taxon>
        <taxon>Platyhelminthes</taxon>
        <taxon>Cestoda</taxon>
        <taxon>Eucestoda</taxon>
        <taxon>Cyclophyllidea</taxon>
        <taxon>Hymenolepididae</taxon>
        <taxon>Hymenolepis</taxon>
    </lineage>
</organism>